<dbReference type="Proteomes" id="UP000676194">
    <property type="component" value="Chromosome"/>
</dbReference>
<keyword evidence="2" id="KW-1185">Reference proteome</keyword>
<evidence type="ECO:0000313" key="2">
    <source>
        <dbReference type="Proteomes" id="UP000676194"/>
    </source>
</evidence>
<accession>A0A8E6B935</accession>
<reference evidence="1" key="1">
    <citation type="submission" date="2021-05" db="EMBL/GenBank/DDBJ databases">
        <title>Complete genome sequence of the cellulolytic planctomycete Telmatocola sphagniphila SP2T and characterization of the first cellulase from planctomycetes.</title>
        <authorList>
            <person name="Rakitin A.L."/>
            <person name="Beletsky A.V."/>
            <person name="Naumoff D.G."/>
            <person name="Kulichevskaya I.S."/>
            <person name="Mardanov A.V."/>
            <person name="Ravin N.V."/>
            <person name="Dedysh S.N."/>
        </authorList>
    </citation>
    <scope>NUCLEOTIDE SEQUENCE</scope>
    <source>
        <strain evidence="1">SP2T</strain>
    </source>
</reference>
<dbReference type="KEGG" id="tsph:KIH39_01640"/>
<proteinExistence type="predicted"/>
<dbReference type="RefSeq" id="WP_213497537.1">
    <property type="nucleotide sequence ID" value="NZ_CP074694.1"/>
</dbReference>
<protein>
    <submittedName>
        <fullName evidence="1">Uncharacterized protein</fullName>
    </submittedName>
</protein>
<organism evidence="1 2">
    <name type="scientific">Telmatocola sphagniphila</name>
    <dbReference type="NCBI Taxonomy" id="1123043"/>
    <lineage>
        <taxon>Bacteria</taxon>
        <taxon>Pseudomonadati</taxon>
        <taxon>Planctomycetota</taxon>
        <taxon>Planctomycetia</taxon>
        <taxon>Gemmatales</taxon>
        <taxon>Gemmataceae</taxon>
    </lineage>
</organism>
<evidence type="ECO:0000313" key="1">
    <source>
        <dbReference type="EMBL" id="QVL32645.1"/>
    </source>
</evidence>
<name>A0A8E6B935_9BACT</name>
<gene>
    <name evidence="1" type="ORF">KIH39_01640</name>
</gene>
<dbReference type="EMBL" id="CP074694">
    <property type="protein sequence ID" value="QVL32645.1"/>
    <property type="molecule type" value="Genomic_DNA"/>
</dbReference>
<dbReference type="AlphaFoldDB" id="A0A8E6B935"/>
<sequence length="242" mass="28086">MERMNRRQWLNLAGAQVGGLYFGSSLLAQQGGDFNERAIEPRIHREDKSDIWTLHFNFKDPRVITVDVPGRGTKVVWYLLYKVINRTNAGQKFYPDFELVTLDKHTVHSDEILPSVEDAIKRREDPTNRLDIKNSVTISKDDIPVTKADSFPRAVTGVAIWSDVYDRAKDTNRFSIFVTGLSNGWTMDDDKVIRRKTLQLNFQKLGDENQSDIRWVDNPEWRYRASAKAEKKEPEKKENDKK</sequence>